<evidence type="ECO:0000313" key="8">
    <source>
        <dbReference type="Proteomes" id="UP000217216"/>
    </source>
</evidence>
<evidence type="ECO:0000256" key="5">
    <source>
        <dbReference type="ARBA" id="ARBA00023136"/>
    </source>
</evidence>
<dbReference type="AlphaFoldDB" id="A0AAC9YSB3"/>
<evidence type="ECO:0000256" key="6">
    <source>
        <dbReference type="SAM" id="Phobius"/>
    </source>
</evidence>
<evidence type="ECO:0000256" key="4">
    <source>
        <dbReference type="ARBA" id="ARBA00022989"/>
    </source>
</evidence>
<feature type="transmembrane region" description="Helical" evidence="6">
    <location>
        <begin position="104"/>
        <end position="122"/>
    </location>
</feature>
<feature type="transmembrane region" description="Helical" evidence="6">
    <location>
        <begin position="134"/>
        <end position="153"/>
    </location>
</feature>
<organism evidence="7 8">
    <name type="scientific">Candidatus Planktophila dulcis</name>
    <dbReference type="NCBI Taxonomy" id="1884914"/>
    <lineage>
        <taxon>Bacteria</taxon>
        <taxon>Bacillati</taxon>
        <taxon>Actinomycetota</taxon>
        <taxon>Actinomycetes</taxon>
        <taxon>Candidatus Nanopelagicales</taxon>
        <taxon>Candidatus Nanopelagicaceae</taxon>
        <taxon>Candidatus Planktophila</taxon>
    </lineage>
</organism>
<dbReference type="PANTHER" id="PTHR10057">
    <property type="entry name" value="PERIPHERAL-TYPE BENZODIAZEPINE RECEPTOR"/>
    <property type="match status" value="1"/>
</dbReference>
<dbReference type="PANTHER" id="PTHR10057:SF0">
    <property type="entry name" value="TRANSLOCATOR PROTEIN"/>
    <property type="match status" value="1"/>
</dbReference>
<dbReference type="Pfam" id="PF03073">
    <property type="entry name" value="TspO_MBR"/>
    <property type="match status" value="1"/>
</dbReference>
<keyword evidence="5 6" id="KW-0472">Membrane</keyword>
<comment type="similarity">
    <text evidence="2">Belongs to the TspO/BZRP family.</text>
</comment>
<dbReference type="Gene3D" id="1.20.1260.100">
    <property type="entry name" value="TspO/MBR protein"/>
    <property type="match status" value="1"/>
</dbReference>
<keyword evidence="4 6" id="KW-1133">Transmembrane helix</keyword>
<dbReference type="GO" id="GO:0016020">
    <property type="term" value="C:membrane"/>
    <property type="evidence" value="ECO:0007669"/>
    <property type="project" value="UniProtKB-SubCell"/>
</dbReference>
<keyword evidence="3 6" id="KW-0812">Transmembrane</keyword>
<evidence type="ECO:0000256" key="3">
    <source>
        <dbReference type="ARBA" id="ARBA00022692"/>
    </source>
</evidence>
<name>A0AAC9YSB3_9ACTN</name>
<comment type="subcellular location">
    <subcellularLocation>
        <location evidence="1">Membrane</location>
        <topology evidence="1">Multi-pass membrane protein</topology>
    </subcellularLocation>
</comment>
<dbReference type="EMBL" id="CP016770">
    <property type="protein sequence ID" value="ASY11726.1"/>
    <property type="molecule type" value="Genomic_DNA"/>
</dbReference>
<keyword evidence="7" id="KW-0675">Receptor</keyword>
<accession>A0AAC9YSB3</accession>
<evidence type="ECO:0000256" key="2">
    <source>
        <dbReference type="ARBA" id="ARBA00007524"/>
    </source>
</evidence>
<dbReference type="InterPro" id="IPR038330">
    <property type="entry name" value="TspO/MBR-related_sf"/>
</dbReference>
<feature type="transmembrane region" description="Helical" evidence="6">
    <location>
        <begin position="73"/>
        <end position="92"/>
    </location>
</feature>
<sequence length="155" mass="17123">MSIWRTVSAVIGIAFVLLYAGGANYWNKQDGWYQSLNQPSWQPPGFVFGLIWPYNFIVIGIALWVIASKASPVVVASVVTLFAASVIIALRWSYLFYEVHDLRGATISLFTTAILTIPFLAITFTQSIKVGIALIPYQIWIFTAAALNANYAANN</sequence>
<feature type="transmembrane region" description="Helical" evidence="6">
    <location>
        <begin position="46"/>
        <end position="66"/>
    </location>
</feature>
<dbReference type="Proteomes" id="UP000217216">
    <property type="component" value="Chromosome"/>
</dbReference>
<dbReference type="RefSeq" id="WP_095696042.1">
    <property type="nucleotide sequence ID" value="NZ_CP016770.1"/>
</dbReference>
<evidence type="ECO:0000256" key="1">
    <source>
        <dbReference type="ARBA" id="ARBA00004141"/>
    </source>
</evidence>
<dbReference type="GO" id="GO:0033013">
    <property type="term" value="P:tetrapyrrole metabolic process"/>
    <property type="evidence" value="ECO:0007669"/>
    <property type="project" value="UniProtKB-ARBA"/>
</dbReference>
<keyword evidence="8" id="KW-1185">Reference proteome</keyword>
<dbReference type="GeneID" id="300656878"/>
<dbReference type="InterPro" id="IPR004307">
    <property type="entry name" value="TspO_MBR"/>
</dbReference>
<gene>
    <name evidence="7" type="ORF">A1s21155_01790</name>
</gene>
<proteinExistence type="inferred from homology"/>
<protein>
    <submittedName>
        <fullName evidence="7">Benzodiazapine receptor</fullName>
    </submittedName>
</protein>
<dbReference type="KEGG" id="plak:A1s21155_01790"/>
<reference evidence="7 8" key="1">
    <citation type="submission" date="2016-07" db="EMBL/GenBank/DDBJ databases">
        <title>High microdiversification within the ubiquitous acI lineage of Actinobacteria.</title>
        <authorList>
            <person name="Neuenschwander S.M."/>
            <person name="Salcher M."/>
            <person name="Ghai R."/>
            <person name="Pernthaler J."/>
        </authorList>
    </citation>
    <scope>NUCLEOTIDE SEQUENCE [LARGE SCALE GENOMIC DNA]</scope>
    <source>
        <strain evidence="7">MMS-21-155</strain>
    </source>
</reference>
<evidence type="ECO:0000313" key="7">
    <source>
        <dbReference type="EMBL" id="ASY11726.1"/>
    </source>
</evidence>
<dbReference type="PIRSF" id="PIRSF005859">
    <property type="entry name" value="PBR"/>
    <property type="match status" value="1"/>
</dbReference>
<dbReference type="CDD" id="cd15904">
    <property type="entry name" value="TSPO_MBR"/>
    <property type="match status" value="1"/>
</dbReference>